<keyword evidence="2 16" id="KW-0812">Transmembrane</keyword>
<evidence type="ECO:0000256" key="8">
    <source>
        <dbReference type="ARBA" id="ARBA00023136"/>
    </source>
</evidence>
<evidence type="ECO:0000256" key="4">
    <source>
        <dbReference type="ARBA" id="ARBA00022859"/>
    </source>
</evidence>
<evidence type="ECO:0000256" key="5">
    <source>
        <dbReference type="ARBA" id="ARBA00022968"/>
    </source>
</evidence>
<comment type="function">
    <text evidence="11">Receptor for TNFSF13/APRIL and TNFSF13B/TALL1/BAFF/BLYS that binds both ligands with similar high affinity. Mediates calcineurin-dependent activation of NF-AT, as well as activation of NF-kappa-B and AP-1. Involved in the stimulation of B- and T-cell function and the regulation of humoral immunity.</text>
</comment>
<dbReference type="GO" id="GO:0002244">
    <property type="term" value="P:hematopoietic progenitor cell differentiation"/>
    <property type="evidence" value="ECO:0007669"/>
    <property type="project" value="TreeGrafter"/>
</dbReference>
<dbReference type="GO" id="GO:0005886">
    <property type="term" value="C:plasma membrane"/>
    <property type="evidence" value="ECO:0007669"/>
    <property type="project" value="InterPro"/>
</dbReference>
<comment type="subcellular location">
    <subcellularLocation>
        <location evidence="1">Membrane</location>
        <topology evidence="1">Single-pass type III membrane protein</topology>
    </subcellularLocation>
</comment>
<protein>
    <recommendedName>
        <fullName evidence="13">Tumor necrosis factor receptor superfamily member 13B</fullName>
    </recommendedName>
    <alternativeName>
        <fullName evidence="14">Transmembrane activator and CAML interactor</fullName>
    </alternativeName>
</protein>
<dbReference type="GO" id="GO:0002250">
    <property type="term" value="P:adaptive immune response"/>
    <property type="evidence" value="ECO:0007669"/>
    <property type="project" value="UniProtKB-KW"/>
</dbReference>
<feature type="region of interest" description="Disordered" evidence="15">
    <location>
        <begin position="162"/>
        <end position="182"/>
    </location>
</feature>
<evidence type="ECO:0000256" key="10">
    <source>
        <dbReference type="ARBA" id="ARBA00023170"/>
    </source>
</evidence>
<dbReference type="GeneTree" id="ENSGT00390000013910"/>
<dbReference type="AlphaFoldDB" id="A0A8C5KUQ8"/>
<evidence type="ECO:0000256" key="11">
    <source>
        <dbReference type="ARBA" id="ARBA00058588"/>
    </source>
</evidence>
<reference evidence="18" key="2">
    <citation type="submission" date="2025-09" db="UniProtKB">
        <authorList>
            <consortium name="Ensembl"/>
        </authorList>
    </citation>
    <scope>IDENTIFICATION</scope>
</reference>
<dbReference type="OMA" id="HTQGHEG"/>
<dbReference type="PANTHER" id="PTHR15511:SF2">
    <property type="entry name" value="TUMOR NECROSIS FACTOR RECEPTOR SUPERFAMILY MEMBER 13B"/>
    <property type="match status" value="1"/>
</dbReference>
<dbReference type="PANTHER" id="PTHR15511">
    <property type="entry name" value="TUMOR NECROSIS FACTOR RECEPTOR SUPERFAMILY MEMBER 13B"/>
    <property type="match status" value="1"/>
</dbReference>
<dbReference type="Ensembl" id="ENSJJAT00000022130.1">
    <property type="protein sequence ID" value="ENSJJAP00000015624.1"/>
    <property type="gene ID" value="ENSJJAG00000017732.1"/>
</dbReference>
<comment type="subunit">
    <text evidence="12">Binds TRAF2, TRAF5 and TRAF6. Binds the NH2-terminal domain of CAMLG with its C-terminus.</text>
</comment>
<dbReference type="SUPFAM" id="SSF57586">
    <property type="entry name" value="TNF receptor-like"/>
    <property type="match status" value="2"/>
</dbReference>
<keyword evidence="7" id="KW-1064">Adaptive immunity</keyword>
<evidence type="ECO:0000256" key="15">
    <source>
        <dbReference type="SAM" id="MobiDB-lite"/>
    </source>
</evidence>
<keyword evidence="3" id="KW-0677">Repeat</keyword>
<evidence type="ECO:0000256" key="2">
    <source>
        <dbReference type="ARBA" id="ARBA00022692"/>
    </source>
</evidence>
<evidence type="ECO:0000256" key="9">
    <source>
        <dbReference type="ARBA" id="ARBA00023157"/>
    </source>
</evidence>
<keyword evidence="4" id="KW-0391">Immunity</keyword>
<dbReference type="InterPro" id="IPR022317">
    <property type="entry name" value="TNFR_13B"/>
</dbReference>
<evidence type="ECO:0000256" key="12">
    <source>
        <dbReference type="ARBA" id="ARBA00063663"/>
    </source>
</evidence>
<evidence type="ECO:0000256" key="3">
    <source>
        <dbReference type="ARBA" id="ARBA00022737"/>
    </source>
</evidence>
<evidence type="ECO:0000256" key="6">
    <source>
        <dbReference type="ARBA" id="ARBA00022989"/>
    </source>
</evidence>
<dbReference type="PRINTS" id="PR01963">
    <property type="entry name" value="TNFACTORR13B"/>
</dbReference>
<keyword evidence="8 16" id="KW-0472">Membrane</keyword>
<feature type="domain" description="TACI cysteine-rich" evidence="17">
    <location>
        <begin position="41"/>
        <end position="79"/>
    </location>
</feature>
<organism evidence="18 19">
    <name type="scientific">Jaculus jaculus</name>
    <name type="common">Lesser Egyptian jerboa</name>
    <dbReference type="NCBI Taxonomy" id="51337"/>
    <lineage>
        <taxon>Eukaryota</taxon>
        <taxon>Metazoa</taxon>
        <taxon>Chordata</taxon>
        <taxon>Craniata</taxon>
        <taxon>Vertebrata</taxon>
        <taxon>Euteleostomi</taxon>
        <taxon>Mammalia</taxon>
        <taxon>Eutheria</taxon>
        <taxon>Euarchontoglires</taxon>
        <taxon>Glires</taxon>
        <taxon>Rodentia</taxon>
        <taxon>Myomorpha</taxon>
        <taxon>Dipodoidea</taxon>
        <taxon>Dipodidae</taxon>
        <taxon>Dipodinae</taxon>
        <taxon>Jaculus</taxon>
    </lineage>
</organism>
<dbReference type="Gene3D" id="4.10.1290.10">
    <property type="entry name" value="Tumor necrosis factor receptor superfamily"/>
    <property type="match status" value="2"/>
</dbReference>
<dbReference type="GO" id="GO:0030889">
    <property type="term" value="P:negative regulation of B cell proliferation"/>
    <property type="evidence" value="ECO:0007669"/>
    <property type="project" value="TreeGrafter"/>
</dbReference>
<keyword evidence="5" id="KW-0735">Signal-anchor</keyword>
<name>A0A8C5KUQ8_JACJA</name>
<feature type="transmembrane region" description="Helical" evidence="16">
    <location>
        <begin position="130"/>
        <end position="155"/>
    </location>
</feature>
<sequence>AAMAPCPREQYWDVLVNTCVSCKLTCGQRSQRTCAAFCKSLSCRKEPGKYYDHLLRDCISCISTCGQHPQQCASFCENKLRGPANLPPELQRPRAREAEARLDNLGKYQRPEHRGSEAGPVPRLSGQQLALVYSTLGFCLCAIFCCFLVVVACFLQRRGQLPPGRRPRTARPREPPPAKSLH</sequence>
<evidence type="ECO:0000259" key="17">
    <source>
        <dbReference type="Pfam" id="PF09305"/>
    </source>
</evidence>
<proteinExistence type="predicted"/>
<keyword evidence="10" id="KW-0675">Receptor</keyword>
<evidence type="ECO:0000256" key="7">
    <source>
        <dbReference type="ARBA" id="ARBA00023130"/>
    </source>
</evidence>
<evidence type="ECO:0000256" key="13">
    <source>
        <dbReference type="ARBA" id="ARBA00070540"/>
    </source>
</evidence>
<evidence type="ECO:0000313" key="19">
    <source>
        <dbReference type="Proteomes" id="UP000694385"/>
    </source>
</evidence>
<dbReference type="FunFam" id="4.10.1290.10:FF:000001">
    <property type="entry name" value="Tumor necrosis factor receptor superfamily member 13B"/>
    <property type="match status" value="1"/>
</dbReference>
<dbReference type="Pfam" id="PF09305">
    <property type="entry name" value="TACI-CRD2"/>
    <property type="match status" value="2"/>
</dbReference>
<keyword evidence="6 16" id="KW-1133">Transmembrane helix</keyword>
<keyword evidence="19" id="KW-1185">Reference proteome</keyword>
<accession>A0A8C5KUQ8</accession>
<evidence type="ECO:0000256" key="16">
    <source>
        <dbReference type="SAM" id="Phobius"/>
    </source>
</evidence>
<dbReference type="Proteomes" id="UP000694385">
    <property type="component" value="Unassembled WGS sequence"/>
</dbReference>
<keyword evidence="9" id="KW-1015">Disulfide bond</keyword>
<dbReference type="FunFam" id="4.10.1290.10:FF:000002">
    <property type="entry name" value="Tumor necrosis factor receptor superfamily member 13B"/>
    <property type="match status" value="1"/>
</dbReference>
<feature type="domain" description="TACI cysteine-rich" evidence="17">
    <location>
        <begin position="6"/>
        <end position="39"/>
    </location>
</feature>
<evidence type="ECO:0000313" key="18">
    <source>
        <dbReference type="Ensembl" id="ENSJJAP00000015624.1"/>
    </source>
</evidence>
<dbReference type="InterPro" id="IPR015384">
    <property type="entry name" value="TACI_Cys-rich-dom"/>
</dbReference>
<evidence type="ECO:0000256" key="14">
    <source>
        <dbReference type="ARBA" id="ARBA00081450"/>
    </source>
</evidence>
<evidence type="ECO:0000256" key="1">
    <source>
        <dbReference type="ARBA" id="ARBA00004183"/>
    </source>
</evidence>
<reference evidence="18" key="1">
    <citation type="submission" date="2025-08" db="UniProtKB">
        <authorList>
            <consortium name="Ensembl"/>
        </authorList>
    </citation>
    <scope>IDENTIFICATION</scope>
</reference>
<dbReference type="GO" id="GO:0001782">
    <property type="term" value="P:B cell homeostasis"/>
    <property type="evidence" value="ECO:0007669"/>
    <property type="project" value="TreeGrafter"/>
</dbReference>